<gene>
    <name evidence="2" type="ORF">NNL38_16715</name>
</gene>
<dbReference type="InterPro" id="IPR013096">
    <property type="entry name" value="Cupin_2"/>
</dbReference>
<dbReference type="SUPFAM" id="SSF51182">
    <property type="entry name" value="RmlC-like cupins"/>
    <property type="match status" value="1"/>
</dbReference>
<evidence type="ECO:0000313" key="3">
    <source>
        <dbReference type="Proteomes" id="UP001057998"/>
    </source>
</evidence>
<feature type="domain" description="Cupin type-2" evidence="1">
    <location>
        <begin position="44"/>
        <end position="102"/>
    </location>
</feature>
<organism evidence="2 3">
    <name type="scientific">Photobacterium atrarenae</name>
    <dbReference type="NCBI Taxonomy" id="865757"/>
    <lineage>
        <taxon>Bacteria</taxon>
        <taxon>Pseudomonadati</taxon>
        <taxon>Pseudomonadota</taxon>
        <taxon>Gammaproteobacteria</taxon>
        <taxon>Vibrionales</taxon>
        <taxon>Vibrionaceae</taxon>
        <taxon>Photobacterium</taxon>
    </lineage>
</organism>
<dbReference type="EMBL" id="CP101509">
    <property type="protein sequence ID" value="UTV30225.1"/>
    <property type="molecule type" value="Genomic_DNA"/>
</dbReference>
<proteinExistence type="predicted"/>
<dbReference type="CDD" id="cd06981">
    <property type="entry name" value="cupin_reut_a1446"/>
    <property type="match status" value="1"/>
</dbReference>
<dbReference type="Pfam" id="PF07883">
    <property type="entry name" value="Cupin_2"/>
    <property type="match status" value="1"/>
</dbReference>
<dbReference type="RefSeq" id="WP_255391569.1">
    <property type="nucleotide sequence ID" value="NZ_CP101509.1"/>
</dbReference>
<dbReference type="InterPro" id="IPR014710">
    <property type="entry name" value="RmlC-like_jellyroll"/>
</dbReference>
<protein>
    <submittedName>
        <fullName evidence="2">Cupin domain-containing protein</fullName>
    </submittedName>
</protein>
<dbReference type="InterPro" id="IPR011051">
    <property type="entry name" value="RmlC_Cupin_sf"/>
</dbReference>
<evidence type="ECO:0000259" key="1">
    <source>
        <dbReference type="Pfam" id="PF07883"/>
    </source>
</evidence>
<name>A0ABY5GMA9_9GAMM</name>
<dbReference type="Proteomes" id="UP001057998">
    <property type="component" value="Chromosome 2"/>
</dbReference>
<sequence length="104" mass="12283">MNLLNRIPASLPEEVFEDIIKTSSVRIERILSRGHTTPKGDWYDQDEHEWVLVVKGEARILFEADQREVHLQEGDYLNIPAHERHQVSWTTPDQETIWLAVFYQ</sequence>
<dbReference type="Gene3D" id="2.60.120.10">
    <property type="entry name" value="Jelly Rolls"/>
    <property type="match status" value="1"/>
</dbReference>
<reference evidence="2" key="1">
    <citation type="submission" date="2022-07" db="EMBL/GenBank/DDBJ databases">
        <title>Genome sequencing of Photobacterium atrarenae GJH2-4.</title>
        <authorList>
            <person name="Park S.-J."/>
        </authorList>
    </citation>
    <scope>NUCLEOTIDE SEQUENCE</scope>
    <source>
        <strain evidence="2">GJH2-4</strain>
    </source>
</reference>
<evidence type="ECO:0000313" key="2">
    <source>
        <dbReference type="EMBL" id="UTV30225.1"/>
    </source>
</evidence>
<accession>A0ABY5GMA9</accession>
<keyword evidence="3" id="KW-1185">Reference proteome</keyword>